<name>A0A8C1ZII9_CYPCA</name>
<dbReference type="GO" id="GO:0006749">
    <property type="term" value="P:glutathione metabolic process"/>
    <property type="evidence" value="ECO:0007669"/>
    <property type="project" value="UniProtKB-UniRule"/>
</dbReference>
<evidence type="ECO:0000256" key="2">
    <source>
        <dbReference type="ARBA" id="ARBA00047960"/>
    </source>
</evidence>
<dbReference type="Gene3D" id="3.40.30.10">
    <property type="entry name" value="Glutaredoxin"/>
    <property type="match status" value="1"/>
</dbReference>
<dbReference type="InterPro" id="IPR036249">
    <property type="entry name" value="Thioredoxin-like_sf"/>
</dbReference>
<dbReference type="Gene3D" id="1.20.1050.10">
    <property type="match status" value="1"/>
</dbReference>
<dbReference type="SFLD" id="SFLDS00019">
    <property type="entry name" value="Glutathione_Transferase_(cytos"/>
    <property type="match status" value="1"/>
</dbReference>
<dbReference type="AlphaFoldDB" id="A0A8C1ZII9"/>
<comment type="catalytic activity">
    <reaction evidence="3">
        <text>L-dehydroascorbate + 2 glutathione = glutathione disulfide + L-ascorbate</text>
        <dbReference type="Rhea" id="RHEA:24424"/>
        <dbReference type="ChEBI" id="CHEBI:38290"/>
        <dbReference type="ChEBI" id="CHEBI:57925"/>
        <dbReference type="ChEBI" id="CHEBI:58297"/>
        <dbReference type="ChEBI" id="CHEBI:58539"/>
        <dbReference type="EC" id="1.8.5.1"/>
    </reaction>
</comment>
<keyword evidence="3" id="KW-0808">Transferase</keyword>
<dbReference type="EC" id="1.20.4.2" evidence="3"/>
<dbReference type="CDD" id="cd03055">
    <property type="entry name" value="GST_N_Omega"/>
    <property type="match status" value="1"/>
</dbReference>
<accession>A0A8C1ZII9</accession>
<dbReference type="InterPro" id="IPR005442">
    <property type="entry name" value="GST_omega"/>
</dbReference>
<dbReference type="GO" id="GO:0004364">
    <property type="term" value="F:glutathione transferase activity"/>
    <property type="evidence" value="ECO:0007669"/>
    <property type="project" value="UniProtKB-UniRule"/>
</dbReference>
<dbReference type="GO" id="GO:0045174">
    <property type="term" value="F:glutathione dehydrogenase (ascorbate) activity"/>
    <property type="evidence" value="ECO:0007669"/>
    <property type="project" value="UniProtKB-UniRule"/>
</dbReference>
<dbReference type="PROSITE" id="PS50404">
    <property type="entry name" value="GST_NTER"/>
    <property type="match status" value="1"/>
</dbReference>
<evidence type="ECO:0000256" key="1">
    <source>
        <dbReference type="ARBA" id="ARBA00011067"/>
    </source>
</evidence>
<dbReference type="EC" id="2.5.1.18" evidence="3"/>
<dbReference type="GO" id="GO:0050610">
    <property type="term" value="F:methylarsonate reductase activity"/>
    <property type="evidence" value="ECO:0007669"/>
    <property type="project" value="UniProtKB-UniRule"/>
</dbReference>
<dbReference type="InterPro" id="IPR050983">
    <property type="entry name" value="GST_Omega/HSP26"/>
</dbReference>
<evidence type="ECO:0000313" key="5">
    <source>
        <dbReference type="Ensembl" id="ENSCCRP00015081362.1"/>
    </source>
</evidence>
<dbReference type="PRINTS" id="PR01625">
    <property type="entry name" value="GSTRNSFRASEO"/>
</dbReference>
<comment type="catalytic activity">
    <reaction evidence="3">
        <text>methylarsonate + 2 glutathione + H(+) = methylarsonous acid + glutathione disulfide + H2O</text>
        <dbReference type="Rhea" id="RHEA:15969"/>
        <dbReference type="ChEBI" id="CHEBI:15377"/>
        <dbReference type="ChEBI" id="CHEBI:15378"/>
        <dbReference type="ChEBI" id="CHEBI:17826"/>
        <dbReference type="ChEBI" id="CHEBI:33409"/>
        <dbReference type="ChEBI" id="CHEBI:57925"/>
        <dbReference type="ChEBI" id="CHEBI:58297"/>
        <dbReference type="EC" id="1.20.4.2"/>
    </reaction>
</comment>
<keyword evidence="3" id="KW-0560">Oxidoreductase</keyword>
<protein>
    <recommendedName>
        <fullName evidence="3">Glutathione S-transferase omega</fullName>
        <shortName evidence="3">GSTO</shortName>
        <ecNumber evidence="3">1.20.4.2</ecNumber>
        <ecNumber evidence="3">1.8.5.1</ecNumber>
        <ecNumber evidence="3">2.5.1.18</ecNumber>
    </recommendedName>
    <alternativeName>
        <fullName evidence="3">Glutathione-dependent dehydroascorbate reductase</fullName>
    </alternativeName>
    <alternativeName>
        <fullName evidence="3">Monomethylarsonic acid reductase</fullName>
    </alternativeName>
</protein>
<dbReference type="EC" id="1.8.5.1" evidence="3"/>
<proteinExistence type="inferred from homology"/>
<dbReference type="PANTHER" id="PTHR43968:SF6">
    <property type="entry name" value="GLUTATHIONE S-TRANSFERASE OMEGA"/>
    <property type="match status" value="1"/>
</dbReference>
<comment type="similarity">
    <text evidence="1 3">Belongs to the GST superfamily. Omega family.</text>
</comment>
<evidence type="ECO:0000259" key="4">
    <source>
        <dbReference type="PROSITE" id="PS50404"/>
    </source>
</evidence>
<comment type="function">
    <text evidence="3">Exhibits glutathione-dependent thiol transferase activity. Has high dehydroascorbate reductase activity and may contribute to the recycling of ascorbic acid. Participates in the biotransformation of inorganic arsenic and reduces monomethylarsonic acid (MMA).</text>
</comment>
<dbReference type="FunFam" id="3.40.30.10:FF:000123">
    <property type="entry name" value="Glutathione transferase o1"/>
    <property type="match status" value="1"/>
</dbReference>
<feature type="domain" description="GST N-terminal" evidence="4">
    <location>
        <begin position="18"/>
        <end position="97"/>
    </location>
</feature>
<dbReference type="GO" id="GO:0005737">
    <property type="term" value="C:cytoplasm"/>
    <property type="evidence" value="ECO:0007669"/>
    <property type="project" value="InterPro"/>
</dbReference>
<dbReference type="SFLD" id="SFLDG00358">
    <property type="entry name" value="Main_(cytGST)"/>
    <property type="match status" value="1"/>
</dbReference>
<evidence type="ECO:0000256" key="3">
    <source>
        <dbReference type="RuleBase" id="RU368071"/>
    </source>
</evidence>
<sequence length="169" mass="19291">MCFTGVTACPAPGPVPNGLIRLYSMRFCPFAQRARLVLTAKGVKHEIININLKDKPDWFLAKNPSGTVPVLETSSGQVIYESPITCEYLEEVYPEKKLLPSDPFERAQQKMLLEHYSKVCKQLIFINLLNQKSHCNQDTEYRNVLCPYSSSKNLKVLVLSFYYQLSKPQ</sequence>
<dbReference type="InterPro" id="IPR040079">
    <property type="entry name" value="Glutathione_S-Trfase"/>
</dbReference>
<comment type="catalytic activity">
    <reaction evidence="2 3">
        <text>RX + glutathione = an S-substituted glutathione + a halide anion + H(+)</text>
        <dbReference type="Rhea" id="RHEA:16437"/>
        <dbReference type="ChEBI" id="CHEBI:15378"/>
        <dbReference type="ChEBI" id="CHEBI:16042"/>
        <dbReference type="ChEBI" id="CHEBI:17792"/>
        <dbReference type="ChEBI" id="CHEBI:57925"/>
        <dbReference type="ChEBI" id="CHEBI:90779"/>
        <dbReference type="EC" id="2.5.1.18"/>
    </reaction>
</comment>
<dbReference type="Proteomes" id="UP000694700">
    <property type="component" value="Unplaced"/>
</dbReference>
<dbReference type="SUPFAM" id="SSF52833">
    <property type="entry name" value="Thioredoxin-like"/>
    <property type="match status" value="1"/>
</dbReference>
<dbReference type="PANTHER" id="PTHR43968">
    <property type="match status" value="1"/>
</dbReference>
<evidence type="ECO:0000313" key="6">
    <source>
        <dbReference type="Proteomes" id="UP000694700"/>
    </source>
</evidence>
<reference evidence="5" key="1">
    <citation type="submission" date="2025-08" db="UniProtKB">
        <authorList>
            <consortium name="Ensembl"/>
        </authorList>
    </citation>
    <scope>IDENTIFICATION</scope>
</reference>
<dbReference type="InterPro" id="IPR004045">
    <property type="entry name" value="Glutathione_S-Trfase_N"/>
</dbReference>
<organism evidence="5 6">
    <name type="scientific">Cyprinus carpio</name>
    <name type="common">Common carp</name>
    <dbReference type="NCBI Taxonomy" id="7962"/>
    <lineage>
        <taxon>Eukaryota</taxon>
        <taxon>Metazoa</taxon>
        <taxon>Chordata</taxon>
        <taxon>Craniata</taxon>
        <taxon>Vertebrata</taxon>
        <taxon>Euteleostomi</taxon>
        <taxon>Actinopterygii</taxon>
        <taxon>Neopterygii</taxon>
        <taxon>Teleostei</taxon>
        <taxon>Ostariophysi</taxon>
        <taxon>Cypriniformes</taxon>
        <taxon>Cyprinidae</taxon>
        <taxon>Cyprininae</taxon>
        <taxon>Cyprinus</taxon>
    </lineage>
</organism>
<dbReference type="Ensembl" id="ENSCCRT00015084028.1">
    <property type="protein sequence ID" value="ENSCCRP00015081362.1"/>
    <property type="gene ID" value="ENSCCRG00015032892.1"/>
</dbReference>
<dbReference type="Pfam" id="PF13417">
    <property type="entry name" value="GST_N_3"/>
    <property type="match status" value="1"/>
</dbReference>